<evidence type="ECO:0000256" key="4">
    <source>
        <dbReference type="ARBA" id="ARBA00022840"/>
    </source>
</evidence>
<dbReference type="Pfam" id="PF00005">
    <property type="entry name" value="ABC_tran"/>
    <property type="match status" value="1"/>
</dbReference>
<keyword evidence="3" id="KW-0547">Nucleotide-binding</keyword>
<protein>
    <submittedName>
        <fullName evidence="8">Phosphonate import ATP-binding protein PhnC</fullName>
    </submittedName>
</protein>
<dbReference type="RefSeq" id="WP_002685780.1">
    <property type="nucleotide sequence ID" value="NZ_CM001795.1"/>
</dbReference>
<dbReference type="InterPro" id="IPR012693">
    <property type="entry name" value="ABC_transpr_PhnC"/>
</dbReference>
<evidence type="ECO:0000256" key="2">
    <source>
        <dbReference type="ARBA" id="ARBA00022475"/>
    </source>
</evidence>
<dbReference type="EMBL" id="AGDV01000021">
    <property type="protein sequence ID" value="EMB30622.1"/>
    <property type="molecule type" value="Genomic_DNA"/>
</dbReference>
<dbReference type="PANTHER" id="PTHR43166:SF6">
    <property type="entry name" value="PHOSPHONATES IMPORT ATP-BINDING PROTEIN PHNC"/>
    <property type="match status" value="1"/>
</dbReference>
<dbReference type="Gene3D" id="3.40.50.300">
    <property type="entry name" value="P-loop containing nucleotide triphosphate hydrolases"/>
    <property type="match status" value="1"/>
</dbReference>
<dbReference type="GO" id="GO:0016020">
    <property type="term" value="C:membrane"/>
    <property type="evidence" value="ECO:0007669"/>
    <property type="project" value="InterPro"/>
</dbReference>
<reference evidence="8" key="1">
    <citation type="submission" date="2012-01" db="EMBL/GenBank/DDBJ databases">
        <title>The Genome Sequence of Treponema denticola H-22.</title>
        <authorList>
            <consortium name="The Broad Institute Genome Sequencing Platform"/>
            <person name="Earl A."/>
            <person name="Ward D."/>
            <person name="Feldgarden M."/>
            <person name="Gevers D."/>
            <person name="Blanton J.M."/>
            <person name="Fenno C.J."/>
            <person name="Baranova O.V."/>
            <person name="Mathney J."/>
            <person name="Dewhirst F.E."/>
            <person name="Izard J."/>
            <person name="Young S.K."/>
            <person name="Zeng Q."/>
            <person name="Gargeya S."/>
            <person name="Fitzgerald M."/>
            <person name="Haas B."/>
            <person name="Abouelleil A."/>
            <person name="Alvarado L."/>
            <person name="Arachchi H.M."/>
            <person name="Berlin A."/>
            <person name="Chapman S.B."/>
            <person name="Gearin G."/>
            <person name="Goldberg J."/>
            <person name="Griggs A."/>
            <person name="Gujja S."/>
            <person name="Hansen M."/>
            <person name="Heiman D."/>
            <person name="Howarth C."/>
            <person name="Larimer J."/>
            <person name="Lui A."/>
            <person name="MacDonald P.J.P."/>
            <person name="McCowen C."/>
            <person name="Montmayeur A."/>
            <person name="Murphy C."/>
            <person name="Neiman D."/>
            <person name="Pearson M."/>
            <person name="Priest M."/>
            <person name="Roberts A."/>
            <person name="Saif S."/>
            <person name="Shea T."/>
            <person name="Sisk P."/>
            <person name="Stolte C."/>
            <person name="Sykes S."/>
            <person name="Wortman J."/>
            <person name="Nusbaum C."/>
            <person name="Birren B."/>
        </authorList>
    </citation>
    <scope>NUCLEOTIDE SEQUENCE [LARGE SCALE GENOMIC DNA]</scope>
    <source>
        <strain evidence="8">H-22</strain>
    </source>
</reference>
<organism evidence="8">
    <name type="scientific">Treponema denticola H-22</name>
    <dbReference type="NCBI Taxonomy" id="999432"/>
    <lineage>
        <taxon>Bacteria</taxon>
        <taxon>Pseudomonadati</taxon>
        <taxon>Spirochaetota</taxon>
        <taxon>Spirochaetia</taxon>
        <taxon>Spirochaetales</taxon>
        <taxon>Treponemataceae</taxon>
        <taxon>Treponema</taxon>
    </lineage>
</organism>
<dbReference type="GO" id="GO:0015416">
    <property type="term" value="F:ABC-type phosphonate transporter activity"/>
    <property type="evidence" value="ECO:0007669"/>
    <property type="project" value="InterPro"/>
</dbReference>
<evidence type="ECO:0000256" key="3">
    <source>
        <dbReference type="ARBA" id="ARBA00022741"/>
    </source>
</evidence>
<dbReference type="InterPro" id="IPR050086">
    <property type="entry name" value="MetN_ABC_transporter-like"/>
</dbReference>
<dbReference type="SUPFAM" id="SSF52540">
    <property type="entry name" value="P-loop containing nucleoside triphosphate hydrolases"/>
    <property type="match status" value="1"/>
</dbReference>
<dbReference type="PATRIC" id="fig|999432.5.peg.2397"/>
<dbReference type="GO" id="GO:0005524">
    <property type="term" value="F:ATP binding"/>
    <property type="evidence" value="ECO:0007669"/>
    <property type="project" value="UniProtKB-KW"/>
</dbReference>
<keyword evidence="1" id="KW-0813">Transport</keyword>
<dbReference type="Proteomes" id="UP000011705">
    <property type="component" value="Chromosome"/>
</dbReference>
<accession>A0A0E2EEG9</accession>
<evidence type="ECO:0000256" key="5">
    <source>
        <dbReference type="ARBA" id="ARBA00022967"/>
    </source>
</evidence>
<proteinExistence type="predicted"/>
<keyword evidence="5" id="KW-1278">Translocase</keyword>
<dbReference type="SMART" id="SM00382">
    <property type="entry name" value="AAA"/>
    <property type="match status" value="1"/>
</dbReference>
<dbReference type="CDD" id="cd03256">
    <property type="entry name" value="ABC_PhnC_transporter"/>
    <property type="match status" value="1"/>
</dbReference>
<sequence>MILELKNISKTYPSGRRALQSISFKIEEGEILAIIGLSGAGKSTMLRCINRLVEPDEGEVIFLGEKINRLKGKRLRQYRSKIGMIFQNYNLVERLNAVENVLHGCLGSIPSYRGALGLYTEEEKEKAFALLQTVGMEEFAFQRCSELSGGQKQRIGIARALMQNPKLLLCDEPIASLDPQSAETVLNYIKEFAVNKNIACLISLHQMEAAKKYADRIIALNNGKIVFDGRPDSLNDEVLHKEIFANASMDSGEKAI</sequence>
<feature type="domain" description="ABC transporter" evidence="7">
    <location>
        <begin position="3"/>
        <end position="247"/>
    </location>
</feature>
<dbReference type="HOGENOM" id="CLU_000604_1_22_12"/>
<dbReference type="AlphaFoldDB" id="A0A0E2EEG9"/>
<evidence type="ECO:0000256" key="1">
    <source>
        <dbReference type="ARBA" id="ARBA00022448"/>
    </source>
</evidence>
<evidence type="ECO:0000259" key="7">
    <source>
        <dbReference type="PROSITE" id="PS50893"/>
    </source>
</evidence>
<dbReference type="PROSITE" id="PS50893">
    <property type="entry name" value="ABC_TRANSPORTER_2"/>
    <property type="match status" value="1"/>
</dbReference>
<evidence type="ECO:0000256" key="6">
    <source>
        <dbReference type="ARBA" id="ARBA00023136"/>
    </source>
</evidence>
<dbReference type="PROSITE" id="PS00211">
    <property type="entry name" value="ABC_TRANSPORTER_1"/>
    <property type="match status" value="1"/>
</dbReference>
<dbReference type="NCBIfam" id="TIGR02315">
    <property type="entry name" value="ABC_phnC"/>
    <property type="match status" value="1"/>
</dbReference>
<name>A0A0E2EEG9_TREDN</name>
<dbReference type="InterPro" id="IPR017871">
    <property type="entry name" value="ABC_transporter-like_CS"/>
</dbReference>
<dbReference type="InterPro" id="IPR003593">
    <property type="entry name" value="AAA+_ATPase"/>
</dbReference>
<keyword evidence="6" id="KW-0472">Membrane</keyword>
<dbReference type="GO" id="GO:0016887">
    <property type="term" value="F:ATP hydrolysis activity"/>
    <property type="evidence" value="ECO:0007669"/>
    <property type="project" value="InterPro"/>
</dbReference>
<dbReference type="InterPro" id="IPR027417">
    <property type="entry name" value="P-loop_NTPase"/>
</dbReference>
<comment type="caution">
    <text evidence="8">The sequence shown here is derived from an EMBL/GenBank/DDBJ whole genome shotgun (WGS) entry which is preliminary data.</text>
</comment>
<evidence type="ECO:0000313" key="8">
    <source>
        <dbReference type="EMBL" id="EMB30622.1"/>
    </source>
</evidence>
<keyword evidence="4 8" id="KW-0067">ATP-binding</keyword>
<gene>
    <name evidence="8" type="ORF">HMPREF9726_02307</name>
</gene>
<dbReference type="PANTHER" id="PTHR43166">
    <property type="entry name" value="AMINO ACID IMPORT ATP-BINDING PROTEIN"/>
    <property type="match status" value="1"/>
</dbReference>
<dbReference type="InterPro" id="IPR003439">
    <property type="entry name" value="ABC_transporter-like_ATP-bd"/>
</dbReference>
<keyword evidence="2" id="KW-1003">Cell membrane</keyword>